<keyword evidence="1" id="KW-1133">Transmembrane helix</keyword>
<dbReference type="Proteomes" id="UP000499080">
    <property type="component" value="Unassembled WGS sequence"/>
</dbReference>
<keyword evidence="1" id="KW-0472">Membrane</keyword>
<evidence type="ECO:0000313" key="4">
    <source>
        <dbReference type="Proteomes" id="UP000499080"/>
    </source>
</evidence>
<protein>
    <submittedName>
        <fullName evidence="3">Uncharacterized protein</fullName>
    </submittedName>
</protein>
<evidence type="ECO:0000256" key="1">
    <source>
        <dbReference type="SAM" id="Phobius"/>
    </source>
</evidence>
<comment type="caution">
    <text evidence="3">The sequence shown here is derived from an EMBL/GenBank/DDBJ whole genome shotgun (WGS) entry which is preliminary data.</text>
</comment>
<keyword evidence="4" id="KW-1185">Reference proteome</keyword>
<sequence>MFASSLALLLFNIAPCSIFSMLHLDLDLLPSFFPPFSPSPCCRQLTHRHGLNPFSRVRIGLPLNPCLPLCLLVTALFAKLFVLDRRPFEDSVVHLGKKGWSRESRRD</sequence>
<proteinExistence type="predicted"/>
<dbReference type="AlphaFoldDB" id="A0A4Y2H145"/>
<keyword evidence="2" id="KW-0732">Signal</keyword>
<name>A0A4Y2H145_ARAVE</name>
<feature type="transmembrane region" description="Helical" evidence="1">
    <location>
        <begin position="61"/>
        <end position="82"/>
    </location>
</feature>
<feature type="chain" id="PRO_5021303336" evidence="2">
    <location>
        <begin position="19"/>
        <end position="107"/>
    </location>
</feature>
<feature type="signal peptide" evidence="2">
    <location>
        <begin position="1"/>
        <end position="18"/>
    </location>
</feature>
<reference evidence="3 4" key="1">
    <citation type="journal article" date="2019" name="Sci. Rep.">
        <title>Orb-weaving spider Araneus ventricosus genome elucidates the spidroin gene catalogue.</title>
        <authorList>
            <person name="Kono N."/>
            <person name="Nakamura H."/>
            <person name="Ohtoshi R."/>
            <person name="Moran D.A.P."/>
            <person name="Shinohara A."/>
            <person name="Yoshida Y."/>
            <person name="Fujiwara M."/>
            <person name="Mori M."/>
            <person name="Tomita M."/>
            <person name="Arakawa K."/>
        </authorList>
    </citation>
    <scope>NUCLEOTIDE SEQUENCE [LARGE SCALE GENOMIC DNA]</scope>
</reference>
<keyword evidence="1" id="KW-0812">Transmembrane</keyword>
<accession>A0A4Y2H145</accession>
<evidence type="ECO:0000313" key="3">
    <source>
        <dbReference type="EMBL" id="GBM58871.1"/>
    </source>
</evidence>
<organism evidence="3 4">
    <name type="scientific">Araneus ventricosus</name>
    <name type="common">Orbweaver spider</name>
    <name type="synonym">Epeira ventricosa</name>
    <dbReference type="NCBI Taxonomy" id="182803"/>
    <lineage>
        <taxon>Eukaryota</taxon>
        <taxon>Metazoa</taxon>
        <taxon>Ecdysozoa</taxon>
        <taxon>Arthropoda</taxon>
        <taxon>Chelicerata</taxon>
        <taxon>Arachnida</taxon>
        <taxon>Araneae</taxon>
        <taxon>Araneomorphae</taxon>
        <taxon>Entelegynae</taxon>
        <taxon>Araneoidea</taxon>
        <taxon>Araneidae</taxon>
        <taxon>Araneus</taxon>
    </lineage>
</organism>
<gene>
    <name evidence="3" type="ORF">AVEN_87163_1</name>
</gene>
<dbReference type="EMBL" id="BGPR01001652">
    <property type="protein sequence ID" value="GBM58871.1"/>
    <property type="molecule type" value="Genomic_DNA"/>
</dbReference>
<evidence type="ECO:0000256" key="2">
    <source>
        <dbReference type="SAM" id="SignalP"/>
    </source>
</evidence>